<sequence length="392" mass="42125">MARFTTRSVWLVLFFAGRPSHIRATDPSTISASSLANLYQLFTSSTLSFPSTTLSQPSTVSYVQSSWLLANNLVESGQTDMLFVESPNYAVGMKRDERALNDEEASSASTSSRKTSTTTKSTSTVNAKALSATTTTTMTGTTSLPTPAVLQITYPANSYSHQTGGAEFYSLPFGSTTQYTTMLLTYEVAFPPNFNWVQGGKLPGLRGGPDRVGCSGGAQPDGSDCFSVRLMWRPGGAGEVYAYIPTTPAFCSQSEIICNSDYGVSIQRGAFHFSPNTWQTISLLVQLNDPSAANGLVELYVNNHLAISQPGLVFRTNESIASIGGMFFSTFFGGSDPSWATPTQQYTYYRNVELRAGTPSNNNGNGGTSVIGSTWLELVALLTTIVLGIFMF</sequence>
<proteinExistence type="predicted"/>
<evidence type="ECO:0000256" key="1">
    <source>
        <dbReference type="SAM" id="MobiDB-lite"/>
    </source>
</evidence>
<dbReference type="Gene3D" id="2.60.120.200">
    <property type="match status" value="1"/>
</dbReference>
<dbReference type="Proteomes" id="UP000030653">
    <property type="component" value="Unassembled WGS sequence"/>
</dbReference>
<dbReference type="GeneID" id="63687128"/>
<dbReference type="HOGENOM" id="CLU_049744_2_0_1"/>
<evidence type="ECO:0000313" key="4">
    <source>
        <dbReference type="EMBL" id="EJU04127.1"/>
    </source>
</evidence>
<evidence type="ECO:0000259" key="3">
    <source>
        <dbReference type="Pfam" id="PF21294"/>
    </source>
</evidence>
<feature type="region of interest" description="Disordered" evidence="1">
    <location>
        <begin position="100"/>
        <end position="123"/>
    </location>
</feature>
<accession>M5GCY5</accession>
<name>M5GCY5_DACPD</name>
<feature type="domain" description="Polysaccharide lyase 14" evidence="3">
    <location>
        <begin position="147"/>
        <end position="352"/>
    </location>
</feature>
<dbReference type="AlphaFoldDB" id="M5GCY5"/>
<reference evidence="4 5" key="1">
    <citation type="journal article" date="2012" name="Science">
        <title>The Paleozoic origin of enzymatic lignin decomposition reconstructed from 31 fungal genomes.</title>
        <authorList>
            <person name="Floudas D."/>
            <person name="Binder M."/>
            <person name="Riley R."/>
            <person name="Barry K."/>
            <person name="Blanchette R.A."/>
            <person name="Henrissat B."/>
            <person name="Martinez A.T."/>
            <person name="Otillar R."/>
            <person name="Spatafora J.W."/>
            <person name="Yadav J.S."/>
            <person name="Aerts A."/>
            <person name="Benoit I."/>
            <person name="Boyd A."/>
            <person name="Carlson A."/>
            <person name="Copeland A."/>
            <person name="Coutinho P.M."/>
            <person name="de Vries R.P."/>
            <person name="Ferreira P."/>
            <person name="Findley K."/>
            <person name="Foster B."/>
            <person name="Gaskell J."/>
            <person name="Glotzer D."/>
            <person name="Gorecki P."/>
            <person name="Heitman J."/>
            <person name="Hesse C."/>
            <person name="Hori C."/>
            <person name="Igarashi K."/>
            <person name="Jurgens J.A."/>
            <person name="Kallen N."/>
            <person name="Kersten P."/>
            <person name="Kohler A."/>
            <person name="Kuees U."/>
            <person name="Kumar T.K.A."/>
            <person name="Kuo A."/>
            <person name="LaButti K."/>
            <person name="Larrondo L.F."/>
            <person name="Lindquist E."/>
            <person name="Ling A."/>
            <person name="Lombard V."/>
            <person name="Lucas S."/>
            <person name="Lundell T."/>
            <person name="Martin R."/>
            <person name="McLaughlin D.J."/>
            <person name="Morgenstern I."/>
            <person name="Morin E."/>
            <person name="Murat C."/>
            <person name="Nagy L.G."/>
            <person name="Nolan M."/>
            <person name="Ohm R.A."/>
            <person name="Patyshakuliyeva A."/>
            <person name="Rokas A."/>
            <person name="Ruiz-Duenas F.J."/>
            <person name="Sabat G."/>
            <person name="Salamov A."/>
            <person name="Samejima M."/>
            <person name="Schmutz J."/>
            <person name="Slot J.C."/>
            <person name="St John F."/>
            <person name="Stenlid J."/>
            <person name="Sun H."/>
            <person name="Sun S."/>
            <person name="Syed K."/>
            <person name="Tsang A."/>
            <person name="Wiebenga A."/>
            <person name="Young D."/>
            <person name="Pisabarro A."/>
            <person name="Eastwood D.C."/>
            <person name="Martin F."/>
            <person name="Cullen D."/>
            <person name="Grigoriev I.V."/>
            <person name="Hibbett D.S."/>
        </authorList>
    </citation>
    <scope>NUCLEOTIDE SEQUENCE [LARGE SCALE GENOMIC DNA]</scope>
    <source>
        <strain evidence="4 5">DJM-731 SS1</strain>
    </source>
</reference>
<evidence type="ECO:0000256" key="2">
    <source>
        <dbReference type="SAM" id="SignalP"/>
    </source>
</evidence>
<dbReference type="PANTHER" id="PTHR40124:SF1">
    <property type="entry name" value="DISAGGREGATASE RELATED REPEAT PROTEIN"/>
    <property type="match status" value="1"/>
</dbReference>
<organism evidence="4 5">
    <name type="scientific">Dacryopinax primogenitus (strain DJM 731)</name>
    <name type="common">Brown rot fungus</name>
    <dbReference type="NCBI Taxonomy" id="1858805"/>
    <lineage>
        <taxon>Eukaryota</taxon>
        <taxon>Fungi</taxon>
        <taxon>Dikarya</taxon>
        <taxon>Basidiomycota</taxon>
        <taxon>Agaricomycotina</taxon>
        <taxon>Dacrymycetes</taxon>
        <taxon>Dacrymycetales</taxon>
        <taxon>Dacrymycetaceae</taxon>
        <taxon>Dacryopinax</taxon>
    </lineage>
</organism>
<dbReference type="EMBL" id="JH795858">
    <property type="protein sequence ID" value="EJU04127.1"/>
    <property type="molecule type" value="Genomic_DNA"/>
</dbReference>
<feature type="compositionally biased region" description="Low complexity" evidence="1">
    <location>
        <begin position="106"/>
        <end position="123"/>
    </location>
</feature>
<dbReference type="OMA" id="ANDWIDS"/>
<dbReference type="RefSeq" id="XP_040631021.1">
    <property type="nucleotide sequence ID" value="XM_040772066.1"/>
</dbReference>
<protein>
    <recommendedName>
        <fullName evidence="3">Polysaccharide lyase 14 domain-containing protein</fullName>
    </recommendedName>
</protein>
<feature type="chain" id="PRO_5004067770" description="Polysaccharide lyase 14 domain-containing protein" evidence="2">
    <location>
        <begin position="25"/>
        <end position="392"/>
    </location>
</feature>
<keyword evidence="5" id="KW-1185">Reference proteome</keyword>
<dbReference type="InterPro" id="IPR048958">
    <property type="entry name" value="Polysacc_lyase_14"/>
</dbReference>
<dbReference type="Pfam" id="PF21294">
    <property type="entry name" value="Polysacc_lyase_14"/>
    <property type="match status" value="1"/>
</dbReference>
<feature type="signal peptide" evidence="2">
    <location>
        <begin position="1"/>
        <end position="24"/>
    </location>
</feature>
<dbReference type="PANTHER" id="PTHR40124">
    <property type="match status" value="1"/>
</dbReference>
<gene>
    <name evidence="4" type="ORF">DACRYDRAFT_20755</name>
</gene>
<keyword evidence="2" id="KW-0732">Signal</keyword>
<dbReference type="OrthoDB" id="2395160at2759"/>
<evidence type="ECO:0000313" key="5">
    <source>
        <dbReference type="Proteomes" id="UP000030653"/>
    </source>
</evidence>